<evidence type="ECO:0000256" key="3">
    <source>
        <dbReference type="ARBA" id="ARBA00022475"/>
    </source>
</evidence>
<dbReference type="PANTHER" id="PTHR32077:SF59">
    <property type="entry name" value="FASCICLIN-LIKE ARABINOGALACTAN PROTEIN 12"/>
    <property type="match status" value="1"/>
</dbReference>
<dbReference type="Pfam" id="PF02469">
    <property type="entry name" value="Fasciclin"/>
    <property type="match status" value="1"/>
</dbReference>
<evidence type="ECO:0000313" key="12">
    <source>
        <dbReference type="EMBL" id="CAK9185132.1"/>
    </source>
</evidence>
<dbReference type="GO" id="GO:0098552">
    <property type="term" value="C:side of membrane"/>
    <property type="evidence" value="ECO:0007669"/>
    <property type="project" value="UniProtKB-KW"/>
</dbReference>
<feature type="region of interest" description="Disordered" evidence="10">
    <location>
        <begin position="216"/>
        <end position="237"/>
    </location>
</feature>
<dbReference type="SMART" id="SM00554">
    <property type="entry name" value="FAS1"/>
    <property type="match status" value="1"/>
</dbReference>
<dbReference type="GO" id="GO:0005886">
    <property type="term" value="C:plasma membrane"/>
    <property type="evidence" value="ECO:0007669"/>
    <property type="project" value="UniProtKB-SubCell"/>
</dbReference>
<comment type="subcellular location">
    <subcellularLocation>
        <location evidence="1">Cell membrane</location>
        <topology evidence="1">Lipid-anchor</topology>
        <topology evidence="1">GPI-anchor</topology>
    </subcellularLocation>
</comment>
<keyword evidence="3" id="KW-1003">Cell membrane</keyword>
<dbReference type="SUPFAM" id="SSF82153">
    <property type="entry name" value="FAS1 domain"/>
    <property type="match status" value="1"/>
</dbReference>
<evidence type="ECO:0000256" key="7">
    <source>
        <dbReference type="ARBA" id="ARBA00023136"/>
    </source>
</evidence>
<dbReference type="GO" id="GO:0009834">
    <property type="term" value="P:plant-type secondary cell wall biogenesis"/>
    <property type="evidence" value="ECO:0007669"/>
    <property type="project" value="UniProtKB-ARBA"/>
</dbReference>
<evidence type="ECO:0000313" key="13">
    <source>
        <dbReference type="Proteomes" id="UP001642360"/>
    </source>
</evidence>
<dbReference type="FunFam" id="2.30.180.10:FF:000006">
    <property type="entry name" value="Fasciclin-like arabinogalactan protein 11"/>
    <property type="match status" value="1"/>
</dbReference>
<keyword evidence="6" id="KW-0654">Proteoglycan</keyword>
<evidence type="ECO:0000259" key="11">
    <source>
        <dbReference type="PROSITE" id="PS50213"/>
    </source>
</evidence>
<evidence type="ECO:0000256" key="9">
    <source>
        <dbReference type="ARBA" id="ARBA00024686"/>
    </source>
</evidence>
<feature type="domain" description="FAS1" evidence="11">
    <location>
        <begin position="60"/>
        <end position="204"/>
    </location>
</feature>
<sequence length="266" mass="27694">MKSCESPAQAPALPQPQAPTPPLPQPQAPTLPQPQPQAPTLPPALPPPQVTALGPSPAGPTNVIKILEKAGGYSVFIKLLKSTQIDSRIYSQLNNSNMGLTIFAPADSAFSSLKSGTLNTFTAGQQSQLIQFHIIPSYISLSQFQTLSNPLTTQAGGSNENQFPLNITTSGSSVNISTGIVNATVNGIVYTDGQLAVYQVDKVLLPMYFYVTPAPAPAPSKPKKEAPDTSSTGSSVASVSTSGAVQQALDAIFFLVAVSSALSLYL</sequence>
<dbReference type="AlphaFoldDB" id="A0ABC8UVM2"/>
<feature type="compositionally biased region" description="Pro residues" evidence="10">
    <location>
        <begin position="13"/>
        <end position="49"/>
    </location>
</feature>
<evidence type="ECO:0000256" key="1">
    <source>
        <dbReference type="ARBA" id="ARBA00004609"/>
    </source>
</evidence>
<evidence type="ECO:0000256" key="4">
    <source>
        <dbReference type="ARBA" id="ARBA00022622"/>
    </source>
</evidence>
<keyword evidence="8" id="KW-0325">Glycoprotein</keyword>
<evidence type="ECO:0000256" key="2">
    <source>
        <dbReference type="ARBA" id="ARBA00007843"/>
    </source>
</evidence>
<organism evidence="12 13">
    <name type="scientific">Ilex paraguariensis</name>
    <name type="common">yerba mate</name>
    <dbReference type="NCBI Taxonomy" id="185542"/>
    <lineage>
        <taxon>Eukaryota</taxon>
        <taxon>Viridiplantae</taxon>
        <taxon>Streptophyta</taxon>
        <taxon>Embryophyta</taxon>
        <taxon>Tracheophyta</taxon>
        <taxon>Spermatophyta</taxon>
        <taxon>Magnoliopsida</taxon>
        <taxon>eudicotyledons</taxon>
        <taxon>Gunneridae</taxon>
        <taxon>Pentapetalae</taxon>
        <taxon>asterids</taxon>
        <taxon>campanulids</taxon>
        <taxon>Aquifoliales</taxon>
        <taxon>Aquifoliaceae</taxon>
        <taxon>Ilex</taxon>
    </lineage>
</organism>
<reference evidence="12 13" key="1">
    <citation type="submission" date="2024-02" db="EMBL/GenBank/DDBJ databases">
        <authorList>
            <person name="Vignale AGUSTIN F."/>
            <person name="Sosa J E."/>
            <person name="Modenutti C."/>
        </authorList>
    </citation>
    <scope>NUCLEOTIDE SEQUENCE [LARGE SCALE GENOMIC DNA]</scope>
</reference>
<gene>
    <name evidence="12" type="ORF">ILEXP_LOCUS55502</name>
</gene>
<keyword evidence="4" id="KW-0449">Lipoprotein</keyword>
<name>A0ABC8UVM2_9AQUA</name>
<evidence type="ECO:0000256" key="5">
    <source>
        <dbReference type="ARBA" id="ARBA00022729"/>
    </source>
</evidence>
<dbReference type="EMBL" id="CAUOFW020009180">
    <property type="protein sequence ID" value="CAK9185132.1"/>
    <property type="molecule type" value="Genomic_DNA"/>
</dbReference>
<comment type="function">
    <text evidence="9">May be a cell surface adhesion protein.</text>
</comment>
<dbReference type="Proteomes" id="UP001642360">
    <property type="component" value="Unassembled WGS sequence"/>
</dbReference>
<feature type="region of interest" description="Disordered" evidence="10">
    <location>
        <begin position="1"/>
        <end position="56"/>
    </location>
</feature>
<comment type="similarity">
    <text evidence="2">Belongs to the fasciclin-like AGP family.</text>
</comment>
<dbReference type="InterPro" id="IPR036378">
    <property type="entry name" value="FAS1_dom_sf"/>
</dbReference>
<evidence type="ECO:0000256" key="6">
    <source>
        <dbReference type="ARBA" id="ARBA00022974"/>
    </source>
</evidence>
<keyword evidence="7" id="KW-0472">Membrane</keyword>
<protein>
    <recommendedName>
        <fullName evidence="11">FAS1 domain-containing protein</fullName>
    </recommendedName>
</protein>
<proteinExistence type="inferred from homology"/>
<evidence type="ECO:0000256" key="8">
    <source>
        <dbReference type="ARBA" id="ARBA00023180"/>
    </source>
</evidence>
<dbReference type="InterPro" id="IPR045003">
    <property type="entry name" value="FLA_A"/>
</dbReference>
<accession>A0ABC8UVM2</accession>
<dbReference type="PROSITE" id="PS50213">
    <property type="entry name" value="FAS1"/>
    <property type="match status" value="1"/>
</dbReference>
<dbReference type="InterPro" id="IPR000782">
    <property type="entry name" value="FAS1_domain"/>
</dbReference>
<keyword evidence="5" id="KW-0732">Signal</keyword>
<evidence type="ECO:0000256" key="10">
    <source>
        <dbReference type="SAM" id="MobiDB-lite"/>
    </source>
</evidence>
<keyword evidence="4" id="KW-0336">GPI-anchor</keyword>
<keyword evidence="13" id="KW-1185">Reference proteome</keyword>
<dbReference type="PANTHER" id="PTHR32077">
    <property type="entry name" value="FASCICLIN-LIKE ARABINOGALACTAN PROTEIN"/>
    <property type="match status" value="1"/>
</dbReference>
<comment type="caution">
    <text evidence="12">The sequence shown here is derived from an EMBL/GenBank/DDBJ whole genome shotgun (WGS) entry which is preliminary data.</text>
</comment>
<dbReference type="Gene3D" id="2.30.180.10">
    <property type="entry name" value="FAS1 domain"/>
    <property type="match status" value="1"/>
</dbReference>